<dbReference type="AlphaFoldDB" id="A0A4R7FM31"/>
<protein>
    <submittedName>
        <fullName evidence="1">Uncharacterized protein</fullName>
    </submittedName>
</protein>
<comment type="caution">
    <text evidence="1">The sequence shown here is derived from an EMBL/GenBank/DDBJ whole genome shotgun (WGS) entry which is preliminary data.</text>
</comment>
<evidence type="ECO:0000313" key="1">
    <source>
        <dbReference type="EMBL" id="TDS77490.1"/>
    </source>
</evidence>
<name>A0A4R7FM31_9MICO</name>
<sequence length="156" mass="16076">MLAVRRTFVVLGALLAVAIVGGAVVAFLVFGVQPSASPTGRAPAASVVADSMDSPAAPAAFRDRPPFRSCGQLEVERGGGVPADRIACLATTPGEGRELIVVTSTAEGAPVVRYYRTGPGITGVEIFEDATDDRVGGAWRRLDCRSGQIDQFGACA</sequence>
<accession>A0A4R7FM31</accession>
<organism evidence="1 2">
    <name type="scientific">Amnibacterium kyonggiense</name>
    <dbReference type="NCBI Taxonomy" id="595671"/>
    <lineage>
        <taxon>Bacteria</taxon>
        <taxon>Bacillati</taxon>
        <taxon>Actinomycetota</taxon>
        <taxon>Actinomycetes</taxon>
        <taxon>Micrococcales</taxon>
        <taxon>Microbacteriaceae</taxon>
        <taxon>Amnibacterium</taxon>
    </lineage>
</organism>
<keyword evidence="2" id="KW-1185">Reference proteome</keyword>
<dbReference type="RefSeq" id="WP_133766559.1">
    <property type="nucleotide sequence ID" value="NZ_BAAARP010000002.1"/>
</dbReference>
<dbReference type="EMBL" id="SOAM01000002">
    <property type="protein sequence ID" value="TDS77490.1"/>
    <property type="molecule type" value="Genomic_DNA"/>
</dbReference>
<reference evidence="1 2" key="1">
    <citation type="submission" date="2019-03" db="EMBL/GenBank/DDBJ databases">
        <title>Genomic Encyclopedia of Archaeal and Bacterial Type Strains, Phase II (KMG-II): from individual species to whole genera.</title>
        <authorList>
            <person name="Goeker M."/>
        </authorList>
    </citation>
    <scope>NUCLEOTIDE SEQUENCE [LARGE SCALE GENOMIC DNA]</scope>
    <source>
        <strain evidence="1 2">DSM 24782</strain>
    </source>
</reference>
<dbReference type="OrthoDB" id="4227064at2"/>
<gene>
    <name evidence="1" type="ORF">CLV52_2436</name>
</gene>
<evidence type="ECO:0000313" key="2">
    <source>
        <dbReference type="Proteomes" id="UP000295344"/>
    </source>
</evidence>
<proteinExistence type="predicted"/>
<dbReference type="Proteomes" id="UP000295344">
    <property type="component" value="Unassembled WGS sequence"/>
</dbReference>